<proteinExistence type="predicted"/>
<evidence type="ECO:0000313" key="3">
    <source>
        <dbReference type="Proteomes" id="UP000276133"/>
    </source>
</evidence>
<dbReference type="PANTHER" id="PTHR14918:SF3">
    <property type="entry name" value="KICSTOR COMPLEX PROTEIN SZT2"/>
    <property type="match status" value="1"/>
</dbReference>
<dbReference type="OrthoDB" id="10562223at2759"/>
<dbReference type="PANTHER" id="PTHR14918">
    <property type="entry name" value="KICSTOR COMPLEX PROTEIN SZT2"/>
    <property type="match status" value="1"/>
</dbReference>
<feature type="compositionally biased region" description="Acidic residues" evidence="1">
    <location>
        <begin position="321"/>
        <end position="343"/>
    </location>
</feature>
<feature type="region of interest" description="Disordered" evidence="1">
    <location>
        <begin position="694"/>
        <end position="722"/>
    </location>
</feature>
<protein>
    <submittedName>
        <fullName evidence="2">Uncharacterized protein</fullName>
    </submittedName>
</protein>
<dbReference type="InterPro" id="IPR033228">
    <property type="entry name" value="SZT2"/>
</dbReference>
<dbReference type="EMBL" id="REGN01002126">
    <property type="protein sequence ID" value="RNA30074.1"/>
    <property type="molecule type" value="Genomic_DNA"/>
</dbReference>
<sequence>MLKLNDIKTGDLITKRILEHLRQTENYDSFKIFIKFNLHQTTSKNCYPSPSNSNYNRASNTHKSNPWMSQSQIINPQFDIENNKLYIYGLFFINADASTDQCEPRVQDSNRLVFFLFNSVSESLKTSLIHTQSNSYLIRKSLFTTSNSSEHKFYISKNTIAKAASHQDLKGQQIQLRKLSDILKQNLCLNSQNDGSFLSMIDLIEENCAKTYVNSIVHFLASDVGDGVSIDKSTVQRLLRLGAKTKITDIDLTDYVRITCQHLQGHETEEPCSTQQTSYLQQKFEQIFLKRFQTIPGFNDLFVIQSDYFKDVDMLPPAEYSNDDDFSPSEETEENEAESDDLEANFFDSDANDLVKKKKRRKKKIDSSSPYSNLTKNISSTESFFVAREQVIGIEVICQVSCDPDSDLVESRTRTTTLTADNNELDDSMGAPSMPAQCSHSFATKFVKFDFNCALKLIDSREMPAIKSPASKINLNEATNSLKILLRFNWYSFNELNLNYPLNIFAASSSAQTNTAPNLSNHSSTNTQINFENFSYLEPCLNDLKWHLKDELLNSQTSIDSTKTFSQYVIHIKQGVEAAIVNCSKYSKKIVLSKVTTSKFNSSVDKSSKLNSALLQSRPPKLFTTTQTEEDKSLISVDPGKFFAELSSLLLSLKFYASKVQNLSSNFFFLDCSGQQVGFKIFLIVRLFDRREVTNGRNNKSSPSQSQEGGSSPNSQLKTSLQKQSTNELQKLSLPKNSLVYQETNISQLKMSAYFSFNHSDLSVKQDQHATKKEIVDEFESQMKTLVRLCYLKITLKDINESHKWNNSLVLTEDKNLSFSDSLSNSLSCSCVWSVYFKLHRLHQTLQKVHETNNYISQGLSKLRDCLHNFKIYESACADLYVYTKNTNDVFLLKLDEVYDDEERRQSSMLSRRPSYASINDSEQTIISSRNTSSQGLKSQNLSGGTHRIETQTSLTQTQAKLNPPEYVRLSVYGLEEPDDEMKKDLCKTLQAELDYCLLNRMSNSIEKNTYKTTSQQHPDKINDEDINFFKQASDSVFDYEVALPFMFNFSRTLREMFFFFIKQVFYANFKSIDPSQAKASNTDSQDQKYSNSQLSLFYIPESKHFAKKNSDTSLADAILISRIFFQNSKSKRIGKQNVSLILVEAFYSISGLDTSANRVTRSNSMGASSIKFEHDIIDKKLRQKGPSFVFKFYSKGETAEIINYKLLLRKAVRDALTYFLSDYITRIDPVDYTKKILLKKQPAKFRVLDSDFLTSKLHRKRHKSTGATELSSNKQFLQMNKAARESRLGRVLVSQNITDTAQFNSFVITNFSLNTFDHKDHEDTLQYFKQPRRMLNMSNEEYDSDESITSDSDEEINLYKVQRSISMEPELEKIHLDRLSNEKSYLKLIYDWLKGVHSNQTSSLGSFLLRKQLLYRTKYNLTNLVKDFEIFVKEMCKCDLGVNFFSFKKDGPKDSSRLNDSVFLDEEDFDVDEFANLKISKLSMVNSNLTKGENVIVTINAEYGGLSGFSSMSSSMNSSSSNQYTKVFSSGNSSSTLVQSSSSTTMSTVMVKSISSANGDSELPSNQSVSSQNLKRTFCFIIVNAKTKFVTFFCFTTESSNYDSLKQWLDQSVEIVTQRFHLVNNTVLYKFGGLIGDNIITDLKKVSFFFKMNSDWFNILNQSFNLNDNFFNEFYIKWKKDNMLIFKIKKKN</sequence>
<comment type="caution">
    <text evidence="2">The sequence shown here is derived from an EMBL/GenBank/DDBJ whole genome shotgun (WGS) entry which is preliminary data.</text>
</comment>
<dbReference type="GO" id="GO:0005777">
    <property type="term" value="C:peroxisome"/>
    <property type="evidence" value="ECO:0007669"/>
    <property type="project" value="InterPro"/>
</dbReference>
<organism evidence="2 3">
    <name type="scientific">Brachionus plicatilis</name>
    <name type="common">Marine rotifer</name>
    <name type="synonym">Brachionus muelleri</name>
    <dbReference type="NCBI Taxonomy" id="10195"/>
    <lineage>
        <taxon>Eukaryota</taxon>
        <taxon>Metazoa</taxon>
        <taxon>Spiralia</taxon>
        <taxon>Gnathifera</taxon>
        <taxon>Rotifera</taxon>
        <taxon>Eurotatoria</taxon>
        <taxon>Monogononta</taxon>
        <taxon>Pseudotrocha</taxon>
        <taxon>Ploima</taxon>
        <taxon>Brachionidae</taxon>
        <taxon>Brachionus</taxon>
    </lineage>
</organism>
<reference evidence="2 3" key="1">
    <citation type="journal article" date="2018" name="Sci. Rep.">
        <title>Genomic signatures of local adaptation to the degree of environmental predictability in rotifers.</title>
        <authorList>
            <person name="Franch-Gras L."/>
            <person name="Hahn C."/>
            <person name="Garcia-Roger E.M."/>
            <person name="Carmona M.J."/>
            <person name="Serra M."/>
            <person name="Gomez A."/>
        </authorList>
    </citation>
    <scope>NUCLEOTIDE SEQUENCE [LARGE SCALE GENOMIC DNA]</scope>
    <source>
        <strain evidence="2">HYR1</strain>
    </source>
</reference>
<evidence type="ECO:0000256" key="1">
    <source>
        <dbReference type="SAM" id="MobiDB-lite"/>
    </source>
</evidence>
<gene>
    <name evidence="2" type="ORF">BpHYR1_004243</name>
</gene>
<accession>A0A3M7S2Q9</accession>
<feature type="compositionally biased region" description="Low complexity" evidence="1">
    <location>
        <begin position="701"/>
        <end position="716"/>
    </location>
</feature>
<feature type="region of interest" description="Disordered" evidence="1">
    <location>
        <begin position="319"/>
        <end position="344"/>
    </location>
</feature>
<name>A0A3M7S2Q9_BRAPC</name>
<dbReference type="Proteomes" id="UP000276133">
    <property type="component" value="Unassembled WGS sequence"/>
</dbReference>
<keyword evidence="3" id="KW-1185">Reference proteome</keyword>
<evidence type="ECO:0000313" key="2">
    <source>
        <dbReference type="EMBL" id="RNA30074.1"/>
    </source>
</evidence>